<reference evidence="2 3" key="1">
    <citation type="journal article" date="2003" name="Proc. Natl. Acad. Sci. U.S.A.">
        <title>Genome sequence of the cyanobacterium Prochlorococcus marinus SS120, a nearly minimal oxyphototrophic genome.</title>
        <authorList>
            <person name="Dufresne A."/>
            <person name="Salanoubat M."/>
            <person name="Partensky F."/>
            <person name="Artiguenave F."/>
            <person name="Axmann I.M."/>
            <person name="Barbe V."/>
            <person name="Duprat S."/>
            <person name="Galperin M.Y."/>
            <person name="Koonin E.V."/>
            <person name="Le Gall F."/>
            <person name="Makarova K.S."/>
            <person name="Ostrowski M."/>
            <person name="Oztas S."/>
            <person name="Robert C."/>
            <person name="Rogozin I.B."/>
            <person name="Scanlan D.J."/>
            <person name="Tandeau de Marsac N."/>
            <person name="Weissenbach J."/>
            <person name="Wincker P."/>
            <person name="Wolf Y.I."/>
            <person name="Hess W.R."/>
        </authorList>
    </citation>
    <scope>NUCLEOTIDE SEQUENCE [LARGE SCALE GENOMIC DNA]</scope>
    <source>
        <strain evidence="3">SARG / CCMP1375 / SS120</strain>
    </source>
</reference>
<keyword evidence="3" id="KW-1185">Reference proteome</keyword>
<organism evidence="2 3">
    <name type="scientific">Prochlorococcus marinus (strain SARG / CCMP1375 / SS120)</name>
    <dbReference type="NCBI Taxonomy" id="167539"/>
    <lineage>
        <taxon>Bacteria</taxon>
        <taxon>Bacillati</taxon>
        <taxon>Cyanobacteriota</taxon>
        <taxon>Cyanophyceae</taxon>
        <taxon>Synechococcales</taxon>
        <taxon>Prochlorococcaceae</taxon>
        <taxon>Prochlorococcus</taxon>
    </lineage>
</organism>
<gene>
    <name evidence="2" type="ordered locus">Pro_0780</name>
</gene>
<dbReference type="AlphaFoldDB" id="Q7VCG0"/>
<dbReference type="PATRIC" id="fig|167539.5.peg.826"/>
<evidence type="ECO:0000313" key="2">
    <source>
        <dbReference type="EMBL" id="AAP99824.1"/>
    </source>
</evidence>
<dbReference type="HOGENOM" id="CLU_2510028_0_0_3"/>
<keyword evidence="1" id="KW-1133">Transmembrane helix</keyword>
<dbReference type="Proteomes" id="UP000001420">
    <property type="component" value="Chromosome"/>
</dbReference>
<feature type="transmembrane region" description="Helical" evidence="1">
    <location>
        <begin position="6"/>
        <end position="25"/>
    </location>
</feature>
<name>Q7VCG0_PROMA</name>
<accession>Q7VCG0</accession>
<protein>
    <submittedName>
        <fullName evidence="2">Uncharacterized protein</fullName>
    </submittedName>
</protein>
<dbReference type="KEGG" id="pma:Pro_0780"/>
<sequence length="85" mass="10352">MRIDLLIIIFSTLLVVASLIFKSFINKKKRLIKSNNIYKWMDMDKKKRRLLDQKEKETVWNKKKSLLNSIRKEYINHKKSRINKS</sequence>
<dbReference type="EMBL" id="AE017126">
    <property type="protein sequence ID" value="AAP99824.1"/>
    <property type="molecule type" value="Genomic_DNA"/>
</dbReference>
<dbReference type="EnsemblBacteria" id="AAP99824">
    <property type="protein sequence ID" value="AAP99824"/>
    <property type="gene ID" value="Pro_0780"/>
</dbReference>
<keyword evidence="1" id="KW-0472">Membrane</keyword>
<dbReference type="STRING" id="167539.Pro_0780"/>
<evidence type="ECO:0000256" key="1">
    <source>
        <dbReference type="SAM" id="Phobius"/>
    </source>
</evidence>
<keyword evidence="1" id="KW-0812">Transmembrane</keyword>
<evidence type="ECO:0000313" key="3">
    <source>
        <dbReference type="Proteomes" id="UP000001420"/>
    </source>
</evidence>
<proteinExistence type="predicted"/>